<dbReference type="SUPFAM" id="SSF49319">
    <property type="entry name" value="Actinoxanthin-like"/>
    <property type="match status" value="1"/>
</dbReference>
<reference evidence="1" key="1">
    <citation type="submission" date="2020-05" db="EMBL/GenBank/DDBJ databases">
        <authorList>
            <person name="Chiriac C."/>
            <person name="Salcher M."/>
            <person name="Ghai R."/>
            <person name="Kavagutti S V."/>
        </authorList>
    </citation>
    <scope>NUCLEOTIDE SEQUENCE</scope>
</reference>
<name>A0A6J6DL43_9ZZZZ</name>
<dbReference type="InterPro" id="IPR027273">
    <property type="entry name" value="Neocarzinostatin-like"/>
</dbReference>
<dbReference type="Gene3D" id="2.60.40.230">
    <property type="entry name" value="Neocarzinostatin-like"/>
    <property type="match status" value="1"/>
</dbReference>
<dbReference type="AlphaFoldDB" id="A0A6J6DL43"/>
<evidence type="ECO:0000313" key="2">
    <source>
        <dbReference type="EMBL" id="CAB4573291.1"/>
    </source>
</evidence>
<protein>
    <submittedName>
        <fullName evidence="1">Unannotated protein</fullName>
    </submittedName>
</protein>
<dbReference type="EMBL" id="CAEZTK010000020">
    <property type="protein sequence ID" value="CAB4564830.1"/>
    <property type="molecule type" value="Genomic_DNA"/>
</dbReference>
<gene>
    <name evidence="1" type="ORF">UFOPK1643_00424</name>
    <name evidence="2" type="ORF">UFOPK1698_00684</name>
</gene>
<organism evidence="1">
    <name type="scientific">freshwater metagenome</name>
    <dbReference type="NCBI Taxonomy" id="449393"/>
    <lineage>
        <taxon>unclassified sequences</taxon>
        <taxon>metagenomes</taxon>
        <taxon>ecological metagenomes</taxon>
    </lineage>
</organism>
<evidence type="ECO:0000313" key="1">
    <source>
        <dbReference type="EMBL" id="CAB4564830.1"/>
    </source>
</evidence>
<sequence>MKKISIVFALLASILSSPQAQAAETGFVGKISSSQVLIDVTLTKFPTKGGLYIQQCVEAPLGTRPTLCNAAAQLWISTEPRASFAPTAKIVFKPTSMFTSGTTSVDCTVSSCGAFLRYDHNLTSDTSEDQFIPLTFKSLTQVQTLGQFKVPTSIKAGRKLTFPTTTNTVEPITYAVAGTCTIMKNTVTFKKGNCTILANASGKTDLYAPFMGSYTIKVN</sequence>
<accession>A0A6J6DL43</accession>
<dbReference type="EMBL" id="CAEZTP010000047">
    <property type="protein sequence ID" value="CAB4573291.1"/>
    <property type="molecule type" value="Genomic_DNA"/>
</dbReference>
<proteinExistence type="predicted"/>